<feature type="transmembrane region" description="Helical" evidence="1">
    <location>
        <begin position="349"/>
        <end position="367"/>
    </location>
</feature>
<reference evidence="3" key="1">
    <citation type="submission" date="2021-01" db="EMBL/GenBank/DDBJ databases">
        <title>Description of Breznakiella homolactica.</title>
        <authorList>
            <person name="Song Y."/>
            <person name="Brune A."/>
        </authorList>
    </citation>
    <scope>NUCLEOTIDE SEQUENCE</scope>
    <source>
        <strain evidence="3">RmG30</strain>
    </source>
</reference>
<keyword evidence="1" id="KW-0812">Transmembrane</keyword>
<feature type="domain" description="Guanylate cyclase" evidence="2">
    <location>
        <begin position="463"/>
        <end position="595"/>
    </location>
</feature>
<evidence type="ECO:0000313" key="4">
    <source>
        <dbReference type="Proteomes" id="UP000595917"/>
    </source>
</evidence>
<evidence type="ECO:0000256" key="1">
    <source>
        <dbReference type="SAM" id="Phobius"/>
    </source>
</evidence>
<dbReference type="RefSeq" id="WP_215628477.1">
    <property type="nucleotide sequence ID" value="NZ_CP067089.2"/>
</dbReference>
<dbReference type="Pfam" id="PF00211">
    <property type="entry name" value="Guanylate_cyc"/>
    <property type="match status" value="1"/>
</dbReference>
<dbReference type="EMBL" id="CP067089">
    <property type="protein sequence ID" value="QQO11168.1"/>
    <property type="molecule type" value="Genomic_DNA"/>
</dbReference>
<dbReference type="Pfam" id="PF05226">
    <property type="entry name" value="CHASE2"/>
    <property type="match status" value="1"/>
</dbReference>
<dbReference type="AlphaFoldDB" id="A0A7T7XRJ9"/>
<keyword evidence="4" id="KW-1185">Reference proteome</keyword>
<dbReference type="SUPFAM" id="SSF55073">
    <property type="entry name" value="Nucleotide cyclase"/>
    <property type="match status" value="1"/>
</dbReference>
<keyword evidence="1" id="KW-0472">Membrane</keyword>
<feature type="transmembrane region" description="Helical" evidence="1">
    <location>
        <begin position="12"/>
        <end position="31"/>
    </location>
</feature>
<dbReference type="PANTHER" id="PTHR43081">
    <property type="entry name" value="ADENYLATE CYCLASE, TERMINAL-DIFFERENTIATION SPECIFIC-RELATED"/>
    <property type="match status" value="1"/>
</dbReference>
<dbReference type="GO" id="GO:0004016">
    <property type="term" value="F:adenylate cyclase activity"/>
    <property type="evidence" value="ECO:0007669"/>
    <property type="project" value="UniProtKB-ARBA"/>
</dbReference>
<dbReference type="SMART" id="SM01080">
    <property type="entry name" value="CHASE2"/>
    <property type="match status" value="1"/>
</dbReference>
<dbReference type="PANTHER" id="PTHR43081:SF1">
    <property type="entry name" value="ADENYLATE CYCLASE, TERMINAL-DIFFERENTIATION SPECIFIC"/>
    <property type="match status" value="1"/>
</dbReference>
<dbReference type="Gene3D" id="3.30.70.1230">
    <property type="entry name" value="Nucleotide cyclase"/>
    <property type="match status" value="1"/>
</dbReference>
<feature type="transmembrane region" description="Helical" evidence="1">
    <location>
        <begin position="399"/>
        <end position="418"/>
    </location>
</feature>
<dbReference type="SMART" id="SM00044">
    <property type="entry name" value="CYCc"/>
    <property type="match status" value="1"/>
</dbReference>
<dbReference type="GO" id="GO:0009190">
    <property type="term" value="P:cyclic nucleotide biosynthetic process"/>
    <property type="evidence" value="ECO:0007669"/>
    <property type="project" value="InterPro"/>
</dbReference>
<feature type="transmembrane region" description="Helical" evidence="1">
    <location>
        <begin position="373"/>
        <end position="392"/>
    </location>
</feature>
<dbReference type="GO" id="GO:0035556">
    <property type="term" value="P:intracellular signal transduction"/>
    <property type="evidence" value="ECO:0007669"/>
    <property type="project" value="InterPro"/>
</dbReference>
<organism evidence="3 4">
    <name type="scientific">Breznakiella homolactica</name>
    <dbReference type="NCBI Taxonomy" id="2798577"/>
    <lineage>
        <taxon>Bacteria</taxon>
        <taxon>Pseudomonadati</taxon>
        <taxon>Spirochaetota</taxon>
        <taxon>Spirochaetia</taxon>
        <taxon>Spirochaetales</taxon>
        <taxon>Breznakiellaceae</taxon>
        <taxon>Breznakiella</taxon>
    </lineage>
</organism>
<sequence length="641" mass="70831">MSKQSSSAIKRLAAPVPAVLLGLAVFTLLWVSGFCAFLDRSLFDYVLSRKIAKSPEPLNPAIVSVDLSDRTEELLGASLDSRSAFSDLLDVLSETHTATALDFLFRGSREADEAFTESARGVRNLVIAVTPVPAAWENYPYRELDHEEERILGRHLWNIKAENAERVPEARTFLMPLPALADAAVQLAHIGITPDSDGIYRRTPLLYKWRGGYIPSLSLAMAVLELGIDPDAIELYGGSRLILPLGDGEAITIPVDHTGAAVIPFSINWTDDPRRISFQSVVRAKTDSAYMDEVFNLLGSGIVLAADTSSSKKDFGPVPFEAVYPLSGIHSAVLSAILNGRFPGEASRALKACAVILVLILSVWFIYLKRNLFFHGAFLGLFTVHSLAVFICWNRMGTVPWFAVPFFLFFLIWLFEFIRRLGVQYTEQLLLKNALSRYFPRSLAQRILAEGKTDLAPAHKEVTILFSDISGFTKWSSDKNPEHVHSFLSEYLESMARILFDYGGTVDKFMGDGILAFFGDPFEQPDHAERCVGAALAMQKKVRELAAEWNLRGRMDLKVRIGINTGKVIAGNLGTAARIEYTVIGAAVNLAQRMESNAPAGGILVARDTWLKVRSRYSFGGRRAVTAKGYDEPVEAYELVL</sequence>
<proteinExistence type="predicted"/>
<keyword evidence="1" id="KW-1133">Transmembrane helix</keyword>
<dbReference type="InterPro" id="IPR001054">
    <property type="entry name" value="A/G_cyclase"/>
</dbReference>
<gene>
    <name evidence="3" type="ORF">JFL75_09725</name>
</gene>
<accession>A0A7T7XRJ9</accession>
<feature type="transmembrane region" description="Helical" evidence="1">
    <location>
        <begin position="322"/>
        <end position="342"/>
    </location>
</feature>
<protein>
    <submittedName>
        <fullName evidence="3">Adenylate/guanylate cyclase domain-containing protein</fullName>
    </submittedName>
</protein>
<name>A0A7T7XRJ9_9SPIR</name>
<dbReference type="CDD" id="cd07302">
    <property type="entry name" value="CHD"/>
    <property type="match status" value="1"/>
</dbReference>
<evidence type="ECO:0000259" key="2">
    <source>
        <dbReference type="PROSITE" id="PS50125"/>
    </source>
</evidence>
<evidence type="ECO:0000313" key="3">
    <source>
        <dbReference type="EMBL" id="QQO11168.1"/>
    </source>
</evidence>
<dbReference type="InterPro" id="IPR029787">
    <property type="entry name" value="Nucleotide_cyclase"/>
</dbReference>
<dbReference type="PROSITE" id="PS50125">
    <property type="entry name" value="GUANYLATE_CYCLASE_2"/>
    <property type="match status" value="1"/>
</dbReference>
<dbReference type="Proteomes" id="UP000595917">
    <property type="component" value="Chromosome"/>
</dbReference>
<dbReference type="KEGG" id="bhc:JFL75_09725"/>
<dbReference type="InterPro" id="IPR050697">
    <property type="entry name" value="Adenylyl/Guanylyl_Cyclase_3/4"/>
</dbReference>
<dbReference type="InterPro" id="IPR007890">
    <property type="entry name" value="CHASE2"/>
</dbReference>